<keyword evidence="2" id="KW-1185">Reference proteome</keyword>
<accession>A0A7W5ZLH5</accession>
<gene>
    <name evidence="1" type="ORF">FHS57_002876</name>
</gene>
<organism evidence="1 2">
    <name type="scientific">Runella defluvii</name>
    <dbReference type="NCBI Taxonomy" id="370973"/>
    <lineage>
        <taxon>Bacteria</taxon>
        <taxon>Pseudomonadati</taxon>
        <taxon>Bacteroidota</taxon>
        <taxon>Cytophagia</taxon>
        <taxon>Cytophagales</taxon>
        <taxon>Spirosomataceae</taxon>
        <taxon>Runella</taxon>
    </lineage>
</organism>
<protein>
    <submittedName>
        <fullName evidence="1">Uncharacterized protein</fullName>
    </submittedName>
</protein>
<dbReference type="RefSeq" id="WP_183974640.1">
    <property type="nucleotide sequence ID" value="NZ_JACIBY010000005.1"/>
</dbReference>
<evidence type="ECO:0000313" key="1">
    <source>
        <dbReference type="EMBL" id="MBB3838870.1"/>
    </source>
</evidence>
<dbReference type="EMBL" id="JACIBY010000005">
    <property type="protein sequence ID" value="MBB3838870.1"/>
    <property type="molecule type" value="Genomic_DNA"/>
</dbReference>
<dbReference type="Proteomes" id="UP000541352">
    <property type="component" value="Unassembled WGS sequence"/>
</dbReference>
<reference evidence="1 2" key="1">
    <citation type="submission" date="2020-08" db="EMBL/GenBank/DDBJ databases">
        <title>Genomic Encyclopedia of Type Strains, Phase IV (KMG-IV): sequencing the most valuable type-strain genomes for metagenomic binning, comparative biology and taxonomic classification.</title>
        <authorList>
            <person name="Goeker M."/>
        </authorList>
    </citation>
    <scope>NUCLEOTIDE SEQUENCE [LARGE SCALE GENOMIC DNA]</scope>
    <source>
        <strain evidence="1 2">DSM 17976</strain>
    </source>
</reference>
<dbReference type="AlphaFoldDB" id="A0A7W5ZLH5"/>
<comment type="caution">
    <text evidence="1">The sequence shown here is derived from an EMBL/GenBank/DDBJ whole genome shotgun (WGS) entry which is preliminary data.</text>
</comment>
<sequence length="45" mass="5286">MSEQEKYQRLKEIALRISKDKKIIHEKGVEQAAKEHGIKFIVPHT</sequence>
<proteinExistence type="predicted"/>
<name>A0A7W5ZLH5_9BACT</name>
<evidence type="ECO:0000313" key="2">
    <source>
        <dbReference type="Proteomes" id="UP000541352"/>
    </source>
</evidence>